<evidence type="ECO:0000256" key="4">
    <source>
        <dbReference type="SAM" id="Phobius"/>
    </source>
</evidence>
<feature type="transmembrane region" description="Helical" evidence="4">
    <location>
        <begin position="179"/>
        <end position="197"/>
    </location>
</feature>
<feature type="transmembrane region" description="Helical" evidence="4">
    <location>
        <begin position="231"/>
        <end position="251"/>
    </location>
</feature>
<comment type="caution">
    <text evidence="6">The sequence shown here is derived from an EMBL/GenBank/DDBJ whole genome shotgun (WGS) entry which is preliminary data.</text>
</comment>
<keyword evidence="2 4" id="KW-1133">Transmembrane helix</keyword>
<protein>
    <submittedName>
        <fullName evidence="6">MFS transporter</fullName>
    </submittedName>
</protein>
<evidence type="ECO:0000313" key="7">
    <source>
        <dbReference type="Proteomes" id="UP001139193"/>
    </source>
</evidence>
<feature type="transmembrane region" description="Helical" evidence="4">
    <location>
        <begin position="313"/>
        <end position="332"/>
    </location>
</feature>
<feature type="transmembrane region" description="Helical" evidence="4">
    <location>
        <begin position="25"/>
        <end position="43"/>
    </location>
</feature>
<feature type="transmembrane region" description="Helical" evidence="4">
    <location>
        <begin position="63"/>
        <end position="80"/>
    </location>
</feature>
<feature type="transmembrane region" description="Helical" evidence="4">
    <location>
        <begin position="289"/>
        <end position="307"/>
    </location>
</feature>
<feature type="transmembrane region" description="Helical" evidence="4">
    <location>
        <begin position="92"/>
        <end position="110"/>
    </location>
</feature>
<dbReference type="SUPFAM" id="SSF103473">
    <property type="entry name" value="MFS general substrate transporter"/>
    <property type="match status" value="1"/>
</dbReference>
<dbReference type="Gene3D" id="1.20.1250.20">
    <property type="entry name" value="MFS general substrate transporter like domains"/>
    <property type="match status" value="1"/>
</dbReference>
<dbReference type="PANTHER" id="PTHR42910:SF1">
    <property type="entry name" value="MAJOR FACILITATOR SUPERFAMILY (MFS) PROFILE DOMAIN-CONTAINING PROTEIN"/>
    <property type="match status" value="1"/>
</dbReference>
<dbReference type="EMBL" id="JALBGC010000005">
    <property type="protein sequence ID" value="MCI1189530.1"/>
    <property type="molecule type" value="Genomic_DNA"/>
</dbReference>
<evidence type="ECO:0000256" key="3">
    <source>
        <dbReference type="ARBA" id="ARBA00023136"/>
    </source>
</evidence>
<evidence type="ECO:0000259" key="5">
    <source>
        <dbReference type="PROSITE" id="PS50850"/>
    </source>
</evidence>
<dbReference type="PANTHER" id="PTHR42910">
    <property type="entry name" value="TRANSPORTER SCO4007-RELATED"/>
    <property type="match status" value="1"/>
</dbReference>
<keyword evidence="7" id="KW-1185">Reference proteome</keyword>
<dbReference type="InterPro" id="IPR020846">
    <property type="entry name" value="MFS_dom"/>
</dbReference>
<dbReference type="InterPro" id="IPR011701">
    <property type="entry name" value="MFS"/>
</dbReference>
<evidence type="ECO:0000313" key="6">
    <source>
        <dbReference type="EMBL" id="MCI1189530.1"/>
    </source>
</evidence>
<gene>
    <name evidence="6" type="ORF">MON38_19070</name>
</gene>
<sequence>MSELLIEPADAAVAPTLPTRRLDGALVWLMALTCGLVVANIYYNQPLLAAIGRTFHLSDSSASLVATATQIGYTLGMLFVVPLGDMLERKRLMLFMLLGAAACLGLAAFAPSFALLAIASILIGICSAVPQLLLPMAAHLAPEADRGRIVGRIMSGLLIGILASRTVSGYVGAHLGWRAMFEIAAGLMLALLGLLAWRLPQDRPNFAGTYGALMKSLLTLTATLPALRRSALVGGLLFAAFSVFWTTLAFFLEGPAYHYGSDVAGFFGVIGAVGALAAPLAGKAADTRGPDFAIGVGILLALAAYVFMGLTSYHLAGLVLGVILLDVGVQSAHISNQTKIFSLVPEARSRLNTVYMTGYFTGGSIGSVTGGLAWTHGGWAGVCVLGAAFASAAYLVSRFYGREPAAEQAH</sequence>
<feature type="domain" description="Major facilitator superfamily (MFS) profile" evidence="5">
    <location>
        <begin position="23"/>
        <end position="405"/>
    </location>
</feature>
<dbReference type="AlphaFoldDB" id="A0A9X1VM36"/>
<dbReference type="RefSeq" id="WP_241937756.1">
    <property type="nucleotide sequence ID" value="NZ_JALBGC010000005.1"/>
</dbReference>
<reference evidence="6" key="1">
    <citation type="submission" date="2022-03" db="EMBL/GenBank/DDBJ databases">
        <title>Bacterial whole genome sequence for Hymenobacter sp. DH14.</title>
        <authorList>
            <person name="Le V."/>
        </authorList>
    </citation>
    <scope>NUCLEOTIDE SEQUENCE</scope>
    <source>
        <strain evidence="6">DH14</strain>
    </source>
</reference>
<feature type="transmembrane region" description="Helical" evidence="4">
    <location>
        <begin position="353"/>
        <end position="373"/>
    </location>
</feature>
<dbReference type="Proteomes" id="UP001139193">
    <property type="component" value="Unassembled WGS sequence"/>
</dbReference>
<feature type="transmembrane region" description="Helical" evidence="4">
    <location>
        <begin position="149"/>
        <end position="167"/>
    </location>
</feature>
<dbReference type="InterPro" id="IPR036259">
    <property type="entry name" value="MFS_trans_sf"/>
</dbReference>
<accession>A0A9X1VM36</accession>
<name>A0A9X1VM36_9BACT</name>
<dbReference type="GO" id="GO:0022857">
    <property type="term" value="F:transmembrane transporter activity"/>
    <property type="evidence" value="ECO:0007669"/>
    <property type="project" value="InterPro"/>
</dbReference>
<keyword evidence="3 4" id="KW-0472">Membrane</keyword>
<dbReference type="Pfam" id="PF07690">
    <property type="entry name" value="MFS_1"/>
    <property type="match status" value="1"/>
</dbReference>
<dbReference type="CDD" id="cd17324">
    <property type="entry name" value="MFS_NepI_like"/>
    <property type="match status" value="1"/>
</dbReference>
<organism evidence="6 7">
    <name type="scientific">Hymenobacter cyanobacteriorum</name>
    <dbReference type="NCBI Taxonomy" id="2926463"/>
    <lineage>
        <taxon>Bacteria</taxon>
        <taxon>Pseudomonadati</taxon>
        <taxon>Bacteroidota</taxon>
        <taxon>Cytophagia</taxon>
        <taxon>Cytophagales</taxon>
        <taxon>Hymenobacteraceae</taxon>
        <taxon>Hymenobacter</taxon>
    </lineage>
</organism>
<dbReference type="PROSITE" id="PS50850">
    <property type="entry name" value="MFS"/>
    <property type="match status" value="1"/>
</dbReference>
<evidence type="ECO:0000256" key="2">
    <source>
        <dbReference type="ARBA" id="ARBA00022989"/>
    </source>
</evidence>
<evidence type="ECO:0000256" key="1">
    <source>
        <dbReference type="ARBA" id="ARBA00022692"/>
    </source>
</evidence>
<proteinExistence type="predicted"/>
<feature type="transmembrane region" description="Helical" evidence="4">
    <location>
        <begin position="116"/>
        <end position="137"/>
    </location>
</feature>
<feature type="transmembrane region" description="Helical" evidence="4">
    <location>
        <begin position="263"/>
        <end position="282"/>
    </location>
</feature>
<keyword evidence="1 4" id="KW-0812">Transmembrane</keyword>
<feature type="transmembrane region" description="Helical" evidence="4">
    <location>
        <begin position="379"/>
        <end position="396"/>
    </location>
</feature>